<dbReference type="InterPro" id="IPR029063">
    <property type="entry name" value="SAM-dependent_MTases_sf"/>
</dbReference>
<dbReference type="InterPro" id="IPR049560">
    <property type="entry name" value="MeTrfase_RsmB-F_NOP2_cat"/>
</dbReference>
<dbReference type="CDD" id="cd02440">
    <property type="entry name" value="AdoMet_MTases"/>
    <property type="match status" value="1"/>
</dbReference>
<evidence type="ECO:0000256" key="3">
    <source>
        <dbReference type="ARBA" id="ARBA00022679"/>
    </source>
</evidence>
<keyword evidence="2 6" id="KW-0489">Methyltransferase</keyword>
<dbReference type="GO" id="GO:0001510">
    <property type="term" value="P:RNA methylation"/>
    <property type="evidence" value="ECO:0007669"/>
    <property type="project" value="InterPro"/>
</dbReference>
<dbReference type="Pfam" id="PF17126">
    <property type="entry name" value="RsmF_methylt_CI"/>
    <property type="match status" value="1"/>
</dbReference>
<name>A0A433X1F6_9BACL</name>
<comment type="caution">
    <text evidence="6">Lacks conserved residue(s) required for the propagation of feature annotation.</text>
</comment>
<keyword evidence="1" id="KW-0963">Cytoplasm</keyword>
<dbReference type="RefSeq" id="WP_127200896.1">
    <property type="nucleotide sequence ID" value="NZ_RZNX01000013.1"/>
</dbReference>
<keyword evidence="5 6" id="KW-0694">RNA-binding</keyword>
<dbReference type="Pfam" id="PF01189">
    <property type="entry name" value="Methyltr_RsmB-F"/>
    <property type="match status" value="1"/>
</dbReference>
<comment type="caution">
    <text evidence="8">The sequence shown here is derived from an EMBL/GenBank/DDBJ whole genome shotgun (WGS) entry which is preliminary data.</text>
</comment>
<dbReference type="PANTHER" id="PTHR22807:SF30">
    <property type="entry name" value="28S RRNA (CYTOSINE(4447)-C(5))-METHYLTRANSFERASE-RELATED"/>
    <property type="match status" value="1"/>
</dbReference>
<sequence length="476" mass="52297">MEQQALPADYVKNMTNLLGAEEGEQFLKSYGKPRAYGLRLNTLKMTPSSPVMEVMKNQFHLREVPWCQNGFYYEESSRPGKHPYHAAGLYYIQEPSAMSAVELLAPEPGETILDLAGAPGGKTTQIAARMKGEGLLIANEIHPQRAKILAENVERWGIRNTVVTQSAPEGLSSRFPLTFDRIMLDAPCSGEGMFRKDPEAVKEWSERSVEACAARQWDIIHDAIKMLKPGGRLAYSTCTFNRQENEETIARLLETYPFMELITEKRIWPHKQEGEGHYVALLQRGGTAEEKLGIIGADVKPIRGRLQAESGAKGGRKAKAGKAAGSSKETLAAWQAFQTWADEDLPGYIPADGSPELFGEALYWLPRSSGLSLQMSQLSGLKVPRAGLHLGELRKGRFQPSHALAMASSAKEAARTWDLEPTSPEAAAYLRGETLPVPDSLKGWTLVTVSGYPLGFGKASGGQLKNHLPKGLRIQL</sequence>
<dbReference type="GO" id="GO:0008173">
    <property type="term" value="F:RNA methyltransferase activity"/>
    <property type="evidence" value="ECO:0007669"/>
    <property type="project" value="InterPro"/>
</dbReference>
<accession>A0A433X1F6</accession>
<dbReference type="PRINTS" id="PR02008">
    <property type="entry name" value="RCMTFAMILY"/>
</dbReference>
<dbReference type="InterPro" id="IPR027391">
    <property type="entry name" value="Nol1_Nop2_Fmu_2"/>
</dbReference>
<protein>
    <submittedName>
        <fullName evidence="8">RNA methyltransferase</fullName>
    </submittedName>
</protein>
<proteinExistence type="inferred from homology"/>
<evidence type="ECO:0000256" key="1">
    <source>
        <dbReference type="ARBA" id="ARBA00022490"/>
    </source>
</evidence>
<keyword evidence="9" id="KW-1185">Reference proteome</keyword>
<evidence type="ECO:0000256" key="2">
    <source>
        <dbReference type="ARBA" id="ARBA00022603"/>
    </source>
</evidence>
<evidence type="ECO:0000256" key="6">
    <source>
        <dbReference type="PROSITE-ProRule" id="PRU01023"/>
    </source>
</evidence>
<dbReference type="Gene3D" id="3.30.70.1170">
    <property type="entry name" value="Sun protein, domain 3"/>
    <property type="match status" value="1"/>
</dbReference>
<dbReference type="Pfam" id="PF13636">
    <property type="entry name" value="Methyltranf_PUA"/>
    <property type="match status" value="1"/>
</dbReference>
<dbReference type="InterPro" id="IPR023267">
    <property type="entry name" value="RCMT"/>
</dbReference>
<dbReference type="InterPro" id="IPR031340">
    <property type="entry name" value="RsmF_methylt_CI"/>
</dbReference>
<dbReference type="PANTHER" id="PTHR22807">
    <property type="entry name" value="NOP2 YEAST -RELATED NOL1/NOP2/FMU SUN DOMAIN-CONTAINING"/>
    <property type="match status" value="1"/>
</dbReference>
<dbReference type="Gene3D" id="2.30.130.60">
    <property type="match status" value="1"/>
</dbReference>
<organism evidence="8 9">
    <name type="scientific">Paenibacillus zeisoli</name>
    <dbReference type="NCBI Taxonomy" id="2496267"/>
    <lineage>
        <taxon>Bacteria</taxon>
        <taxon>Bacillati</taxon>
        <taxon>Bacillota</taxon>
        <taxon>Bacilli</taxon>
        <taxon>Bacillales</taxon>
        <taxon>Paenibacillaceae</taxon>
        <taxon>Paenibacillus</taxon>
    </lineage>
</organism>
<feature type="binding site" evidence="6">
    <location>
        <position position="185"/>
    </location>
    <ligand>
        <name>S-adenosyl-L-methionine</name>
        <dbReference type="ChEBI" id="CHEBI:59789"/>
    </ligand>
</feature>
<dbReference type="Proteomes" id="UP000272464">
    <property type="component" value="Unassembled WGS sequence"/>
</dbReference>
<dbReference type="SUPFAM" id="SSF53335">
    <property type="entry name" value="S-adenosyl-L-methionine-dependent methyltransferases"/>
    <property type="match status" value="1"/>
</dbReference>
<feature type="domain" description="SAM-dependent MTase RsmB/NOP-type" evidence="7">
    <location>
        <begin position="26"/>
        <end position="302"/>
    </location>
</feature>
<keyword evidence="3 6" id="KW-0808">Transferase</keyword>
<feature type="binding site" evidence="6">
    <location>
        <position position="140"/>
    </location>
    <ligand>
        <name>S-adenosyl-L-methionine</name>
        <dbReference type="ChEBI" id="CHEBI:59789"/>
    </ligand>
</feature>
<evidence type="ECO:0000256" key="5">
    <source>
        <dbReference type="ARBA" id="ARBA00022884"/>
    </source>
</evidence>
<dbReference type="InterPro" id="IPR031341">
    <property type="entry name" value="Methyltr_RsmF_N"/>
</dbReference>
<dbReference type="EMBL" id="RZNX01000013">
    <property type="protein sequence ID" value="RUT27976.1"/>
    <property type="molecule type" value="Genomic_DNA"/>
</dbReference>
<feature type="active site" description="Nucleophile" evidence="6">
    <location>
        <position position="238"/>
    </location>
</feature>
<dbReference type="AlphaFoldDB" id="A0A433X1F6"/>
<reference evidence="8 9" key="1">
    <citation type="submission" date="2018-12" db="EMBL/GenBank/DDBJ databases">
        <authorList>
            <person name="Sun L."/>
            <person name="Chen Z."/>
        </authorList>
    </citation>
    <scope>NUCLEOTIDE SEQUENCE [LARGE SCALE GENOMIC DNA]</scope>
    <source>
        <strain evidence="8 9">3-5-3</strain>
    </source>
</reference>
<evidence type="ECO:0000313" key="8">
    <source>
        <dbReference type="EMBL" id="RUT27976.1"/>
    </source>
</evidence>
<dbReference type="Gene3D" id="3.40.50.150">
    <property type="entry name" value="Vaccinia Virus protein VP39"/>
    <property type="match status" value="1"/>
</dbReference>
<dbReference type="InterPro" id="IPR001678">
    <property type="entry name" value="MeTrfase_RsmB-F_NOP2_dom"/>
</dbReference>
<gene>
    <name evidence="8" type="ORF">EJP77_18980</name>
</gene>
<keyword evidence="4 6" id="KW-0949">S-adenosyl-L-methionine</keyword>
<dbReference type="PROSITE" id="PS51686">
    <property type="entry name" value="SAM_MT_RSMB_NOP"/>
    <property type="match status" value="1"/>
</dbReference>
<dbReference type="GO" id="GO:0003723">
    <property type="term" value="F:RNA binding"/>
    <property type="evidence" value="ECO:0007669"/>
    <property type="project" value="UniProtKB-UniRule"/>
</dbReference>
<dbReference type="CDD" id="cd21147">
    <property type="entry name" value="RsmF_methylt_CTD1"/>
    <property type="match status" value="1"/>
</dbReference>
<evidence type="ECO:0000259" key="7">
    <source>
        <dbReference type="PROSITE" id="PS51686"/>
    </source>
</evidence>
<dbReference type="Pfam" id="PF17125">
    <property type="entry name" value="Methyltr_RsmF_N"/>
    <property type="match status" value="1"/>
</dbReference>
<comment type="similarity">
    <text evidence="6">Belongs to the class I-like SAM-binding methyltransferase superfamily. RsmB/NOP family.</text>
</comment>
<evidence type="ECO:0000256" key="4">
    <source>
        <dbReference type="ARBA" id="ARBA00022691"/>
    </source>
</evidence>
<dbReference type="OrthoDB" id="9810297at2"/>
<evidence type="ECO:0000313" key="9">
    <source>
        <dbReference type="Proteomes" id="UP000272464"/>
    </source>
</evidence>